<evidence type="ECO:0000259" key="1">
    <source>
        <dbReference type="Pfam" id="PF09667"/>
    </source>
</evidence>
<sequence>ISSDSDAVSPVKRCDKSALFQFAEISSSTLKMNSPEPTKRCGKSALFHLAEISSSSSHSDSVSAKQCGTSALFQLAEVTTATLPDDLYLSSDKTNEFYIVPVAHFFYLVYNVGKK</sequence>
<dbReference type="Proteomes" id="UP000824782">
    <property type="component" value="Unassembled WGS sequence"/>
</dbReference>
<proteinExistence type="predicted"/>
<keyword evidence="3" id="KW-1185">Reference proteome</keyword>
<feature type="domain" description="DUF2028" evidence="1">
    <location>
        <begin position="3"/>
        <end position="82"/>
    </location>
</feature>
<name>A0AAV6YII5_ENGPU</name>
<feature type="non-terminal residue" evidence="2">
    <location>
        <position position="1"/>
    </location>
</feature>
<evidence type="ECO:0000313" key="3">
    <source>
        <dbReference type="Proteomes" id="UP000824782"/>
    </source>
</evidence>
<dbReference type="InterPro" id="IPR019102">
    <property type="entry name" value="TF_HMG_box_BBX_DUF2028"/>
</dbReference>
<gene>
    <name evidence="2" type="ORF">GDO81_025211</name>
</gene>
<protein>
    <recommendedName>
        <fullName evidence="1">DUF2028 domain-containing protein</fullName>
    </recommendedName>
</protein>
<accession>A0AAV6YII5</accession>
<evidence type="ECO:0000313" key="2">
    <source>
        <dbReference type="EMBL" id="KAG8537012.1"/>
    </source>
</evidence>
<reference evidence="2" key="1">
    <citation type="thesis" date="2020" institute="ProQuest LLC" country="789 East Eisenhower Parkway, Ann Arbor, MI, USA">
        <title>Comparative Genomics and Chromosome Evolution.</title>
        <authorList>
            <person name="Mudd A.B."/>
        </authorList>
    </citation>
    <scope>NUCLEOTIDE SEQUENCE</scope>
    <source>
        <strain evidence="2">237g6f4</strain>
        <tissue evidence="2">Blood</tissue>
    </source>
</reference>
<dbReference type="AlphaFoldDB" id="A0AAV6YII5"/>
<comment type="caution">
    <text evidence="2">The sequence shown here is derived from an EMBL/GenBank/DDBJ whole genome shotgun (WGS) entry which is preliminary data.</text>
</comment>
<organism evidence="2 3">
    <name type="scientific">Engystomops pustulosus</name>
    <name type="common">Tungara frog</name>
    <name type="synonym">Physalaemus pustulosus</name>
    <dbReference type="NCBI Taxonomy" id="76066"/>
    <lineage>
        <taxon>Eukaryota</taxon>
        <taxon>Metazoa</taxon>
        <taxon>Chordata</taxon>
        <taxon>Craniata</taxon>
        <taxon>Vertebrata</taxon>
        <taxon>Euteleostomi</taxon>
        <taxon>Amphibia</taxon>
        <taxon>Batrachia</taxon>
        <taxon>Anura</taxon>
        <taxon>Neobatrachia</taxon>
        <taxon>Hyloidea</taxon>
        <taxon>Leptodactylidae</taxon>
        <taxon>Leiuperinae</taxon>
        <taxon>Engystomops</taxon>
    </lineage>
</organism>
<dbReference type="Pfam" id="PF09667">
    <property type="entry name" value="DUF2028"/>
    <property type="match status" value="1"/>
</dbReference>
<dbReference type="EMBL" id="WNYA01034865">
    <property type="protein sequence ID" value="KAG8537012.1"/>
    <property type="molecule type" value="Genomic_DNA"/>
</dbReference>